<feature type="transmembrane region" description="Helical" evidence="5">
    <location>
        <begin position="224"/>
        <end position="250"/>
    </location>
</feature>
<dbReference type="GO" id="GO:0012505">
    <property type="term" value="C:endomembrane system"/>
    <property type="evidence" value="ECO:0007669"/>
    <property type="project" value="UniProtKB-SubCell"/>
</dbReference>
<dbReference type="InterPro" id="IPR001750">
    <property type="entry name" value="ND/Mrp_TM"/>
</dbReference>
<keyword evidence="2 5" id="KW-0812">Transmembrane</keyword>
<dbReference type="GO" id="GO:0008137">
    <property type="term" value="F:NADH dehydrogenase (ubiquinone) activity"/>
    <property type="evidence" value="ECO:0007669"/>
    <property type="project" value="InterPro"/>
</dbReference>
<keyword evidence="5" id="KW-1003">Cell membrane</keyword>
<dbReference type="PANTHER" id="PTHR22773">
    <property type="entry name" value="NADH DEHYDROGENASE"/>
    <property type="match status" value="1"/>
</dbReference>
<accession>A0A223NTW1</accession>
<feature type="transmembrane region" description="Helical" evidence="5">
    <location>
        <begin position="26"/>
        <end position="42"/>
    </location>
</feature>
<dbReference type="EC" id="7.1.1.-" evidence="5"/>
<feature type="transmembrane region" description="Helical" evidence="5">
    <location>
        <begin position="350"/>
        <end position="371"/>
    </location>
</feature>
<comment type="catalytic activity">
    <reaction evidence="5">
        <text>a quinone + NADH + 5 H(+)(in) = a quinol + NAD(+) + 4 H(+)(out)</text>
        <dbReference type="Rhea" id="RHEA:57888"/>
        <dbReference type="ChEBI" id="CHEBI:15378"/>
        <dbReference type="ChEBI" id="CHEBI:24646"/>
        <dbReference type="ChEBI" id="CHEBI:57540"/>
        <dbReference type="ChEBI" id="CHEBI:57945"/>
        <dbReference type="ChEBI" id="CHEBI:132124"/>
    </reaction>
</comment>
<keyword evidence="5" id="KW-0874">Quinone</keyword>
<evidence type="ECO:0000256" key="5">
    <source>
        <dbReference type="HAMAP-Rule" id="MF_00445"/>
    </source>
</evidence>
<dbReference type="Proteomes" id="UP000215002">
    <property type="component" value="Chromosome"/>
</dbReference>
<keyword evidence="9" id="KW-1185">Reference proteome</keyword>
<feature type="transmembrane region" description="Helical" evidence="5">
    <location>
        <begin position="262"/>
        <end position="285"/>
    </location>
</feature>
<evidence type="ECO:0000256" key="3">
    <source>
        <dbReference type="ARBA" id="ARBA00022989"/>
    </source>
</evidence>
<feature type="domain" description="NADH:quinone oxidoreductase/Mrp antiporter transmembrane" evidence="7">
    <location>
        <begin position="145"/>
        <end position="441"/>
    </location>
</feature>
<dbReference type="AlphaFoldDB" id="A0A223NTW1"/>
<keyword evidence="5" id="KW-1278">Translocase</keyword>
<evidence type="ECO:0000259" key="7">
    <source>
        <dbReference type="Pfam" id="PF00361"/>
    </source>
</evidence>
<comment type="function">
    <text evidence="5">NDH-1 shuttles electrons from NADH, via FMN and iron-sulfur (Fe-S) centers, to quinones in the respiratory chain. The immediate electron acceptor for the enzyme in this species is believed to be a menaquinone. Couples the redox reaction to proton translocation (for every two electrons transferred, four hydrogen ions are translocated across the cytoplasmic membrane), and thus conserves the redox energy in a proton gradient.</text>
</comment>
<dbReference type="NCBIfam" id="TIGR01770">
    <property type="entry name" value="NDH_I_N"/>
    <property type="match status" value="1"/>
</dbReference>
<keyword evidence="3 5" id="KW-1133">Transmembrane helix</keyword>
<feature type="transmembrane region" description="Helical" evidence="5">
    <location>
        <begin position="297"/>
        <end position="316"/>
    </location>
</feature>
<dbReference type="Pfam" id="PF00361">
    <property type="entry name" value="Proton_antipo_M"/>
    <property type="match status" value="1"/>
</dbReference>
<comment type="similarity">
    <text evidence="5">Belongs to the complex I subunit 2 family.</text>
</comment>
<dbReference type="GO" id="GO:0048038">
    <property type="term" value="F:quinone binding"/>
    <property type="evidence" value="ECO:0007669"/>
    <property type="project" value="UniProtKB-KW"/>
</dbReference>
<dbReference type="GO" id="GO:0005886">
    <property type="term" value="C:plasma membrane"/>
    <property type="evidence" value="ECO:0007669"/>
    <property type="project" value="UniProtKB-SubCell"/>
</dbReference>
<keyword evidence="5" id="KW-0520">NAD</keyword>
<dbReference type="OrthoDB" id="9811718at2"/>
<evidence type="ECO:0000256" key="1">
    <source>
        <dbReference type="ARBA" id="ARBA00004127"/>
    </source>
</evidence>
<name>A0A223NTW1_9SPHI</name>
<comment type="subcellular location">
    <subcellularLocation>
        <location evidence="5">Cell membrane</location>
        <topology evidence="5">Multi-pass membrane protein</topology>
    </subcellularLocation>
    <subcellularLocation>
        <location evidence="1">Endomembrane system</location>
        <topology evidence="1">Multi-pass membrane protein</topology>
    </subcellularLocation>
    <subcellularLocation>
        <location evidence="6">Membrane</location>
        <topology evidence="6">Multi-pass membrane protein</topology>
    </subcellularLocation>
</comment>
<keyword evidence="4 5" id="KW-0472">Membrane</keyword>
<evidence type="ECO:0000313" key="8">
    <source>
        <dbReference type="EMBL" id="ASU33297.1"/>
    </source>
</evidence>
<dbReference type="GO" id="GO:0042773">
    <property type="term" value="P:ATP synthesis coupled electron transport"/>
    <property type="evidence" value="ECO:0007669"/>
    <property type="project" value="InterPro"/>
</dbReference>
<gene>
    <name evidence="5" type="primary">nuoN</name>
    <name evidence="8" type="ORF">MuYL_1399</name>
</gene>
<dbReference type="GO" id="GO:0050136">
    <property type="term" value="F:NADH dehydrogenase (quinone) (non-electrogenic) activity"/>
    <property type="evidence" value="ECO:0007669"/>
    <property type="project" value="UniProtKB-UniRule"/>
</dbReference>
<reference evidence="8 9" key="1">
    <citation type="submission" date="2017-08" db="EMBL/GenBank/DDBJ databases">
        <title>Complete genome sequence of Mucilaginibacter sp. strain BJC16-A31.</title>
        <authorList>
            <consortium name="Henan University of Science and Technology"/>
            <person name="You X."/>
        </authorList>
    </citation>
    <scope>NUCLEOTIDE SEQUENCE [LARGE SCALE GENOMIC DNA]</scope>
    <source>
        <strain evidence="8 9">BJC16-A31</strain>
    </source>
</reference>
<comment type="subunit">
    <text evidence="5">NDH-1 is composed of 14 different subunits. Subunits NuoA, H, J, K, L, M, N constitute the membrane sector of the complex.</text>
</comment>
<feature type="transmembrane region" description="Helical" evidence="5">
    <location>
        <begin position="124"/>
        <end position="143"/>
    </location>
</feature>
<feature type="transmembrane region" description="Helical" evidence="5">
    <location>
        <begin position="323"/>
        <end position="344"/>
    </location>
</feature>
<feature type="transmembrane region" description="Helical" evidence="5">
    <location>
        <begin position="180"/>
        <end position="204"/>
    </location>
</feature>
<dbReference type="EMBL" id="CP022743">
    <property type="protein sequence ID" value="ASU33297.1"/>
    <property type="molecule type" value="Genomic_DNA"/>
</dbReference>
<dbReference type="InterPro" id="IPR010096">
    <property type="entry name" value="NADH-Q_OxRdtase_suN/2"/>
</dbReference>
<evidence type="ECO:0000256" key="6">
    <source>
        <dbReference type="RuleBase" id="RU000320"/>
    </source>
</evidence>
<feature type="transmembrane region" description="Helical" evidence="5">
    <location>
        <begin position="89"/>
        <end position="112"/>
    </location>
</feature>
<evidence type="ECO:0000256" key="4">
    <source>
        <dbReference type="ARBA" id="ARBA00023136"/>
    </source>
</evidence>
<sequence length="503" mass="55114">MHDLIPFIPGAVSTVLGSIPYFLPEIYLTVLFILVMVTDLLFGRNSEKLCRIVACAGILLVINKDYQQIQLLFAAGRGNGMFLFGEMLLLNRIAINFKFVIDALAIVLLLYFEWDNRLKAHRKGLSDLYTIVTGSLLGLHLMAMAVNLLSVYLAIEMVSIASYLMVAYRSENAFGTEAGLKYVLFGAASSAIMLYGISLLYGFSGSLNLFSGNLLPGLMQANPVAVSFALVLVLIGIGFKLSFVPVHFWVPDVYEGAPTPVTAWLSTLPKIAAFALLINFLRPFIYFEKWHAFDFKLILSIAGIVTMIAGNFAAVLQRNVKRMLAYSSIGHTGFALMAIVTYSSAGISALTYYLAVYGLANIGALALATYFANALDADDLDSYKGLGHKYPVASICFVIVLISLTGLPVSAGFNGKVLVFSAVYSVYQQDHNIWMLLLMITGALTTVVSLFYYIKIPLNLFLKRTEIVKNSAVKSQNIVILCVIISVLVILLGVWPDLLFKIL</sequence>
<dbReference type="KEGG" id="muc:MuYL_1399"/>
<dbReference type="RefSeq" id="WP_094569771.1">
    <property type="nucleotide sequence ID" value="NZ_CP022743.1"/>
</dbReference>
<feature type="transmembrane region" description="Helical" evidence="5">
    <location>
        <begin position="475"/>
        <end position="495"/>
    </location>
</feature>
<dbReference type="HAMAP" id="MF_00445">
    <property type="entry name" value="NDH1_NuoN_1"/>
    <property type="match status" value="1"/>
</dbReference>
<feature type="transmembrane region" description="Helical" evidence="5">
    <location>
        <begin position="392"/>
        <end position="413"/>
    </location>
</feature>
<feature type="transmembrane region" description="Helical" evidence="5">
    <location>
        <begin position="49"/>
        <end position="69"/>
    </location>
</feature>
<evidence type="ECO:0000313" key="9">
    <source>
        <dbReference type="Proteomes" id="UP000215002"/>
    </source>
</evidence>
<feature type="transmembrane region" description="Helical" evidence="5">
    <location>
        <begin position="433"/>
        <end position="454"/>
    </location>
</feature>
<keyword evidence="5" id="KW-0813">Transport</keyword>
<organism evidence="8 9">
    <name type="scientific">Mucilaginibacter xinganensis</name>
    <dbReference type="NCBI Taxonomy" id="1234841"/>
    <lineage>
        <taxon>Bacteria</taxon>
        <taxon>Pseudomonadati</taxon>
        <taxon>Bacteroidota</taxon>
        <taxon>Sphingobacteriia</taxon>
        <taxon>Sphingobacteriales</taxon>
        <taxon>Sphingobacteriaceae</taxon>
        <taxon>Mucilaginibacter</taxon>
    </lineage>
</organism>
<proteinExistence type="inferred from homology"/>
<feature type="transmembrane region" description="Helical" evidence="5">
    <location>
        <begin position="149"/>
        <end position="168"/>
    </location>
</feature>
<protein>
    <recommendedName>
        <fullName evidence="5">NADH-quinone oxidoreductase subunit N</fullName>
        <ecNumber evidence="5">7.1.1.-</ecNumber>
    </recommendedName>
    <alternativeName>
        <fullName evidence="5">NADH dehydrogenase I subunit N</fullName>
    </alternativeName>
    <alternativeName>
        <fullName evidence="5">NDH-1 subunit N</fullName>
    </alternativeName>
</protein>
<evidence type="ECO:0000256" key="2">
    <source>
        <dbReference type="ARBA" id="ARBA00022692"/>
    </source>
</evidence>